<dbReference type="EMBL" id="JAJJVO010000157">
    <property type="protein sequence ID" value="MCC9274743.1"/>
    <property type="molecule type" value="Genomic_DNA"/>
</dbReference>
<comment type="caution">
    <text evidence="1">The sequence shown here is derived from an EMBL/GenBank/DDBJ whole genome shotgun (WGS) entry which is preliminary data.</text>
</comment>
<protein>
    <submittedName>
        <fullName evidence="1">Uncharacterized protein</fullName>
    </submittedName>
</protein>
<name>A0A9E3ZX77_9ENTE</name>
<sequence>MSDEEFERLIYLFISILEEHLNGNRCVTRLTIALHEDKLRILEDVELHD</sequence>
<evidence type="ECO:0000313" key="2">
    <source>
        <dbReference type="Proteomes" id="UP000813384"/>
    </source>
</evidence>
<reference evidence="1" key="2">
    <citation type="submission" date="2021-11" db="EMBL/GenBank/DDBJ databases">
        <authorList>
            <person name="Gilroy R."/>
        </authorList>
    </citation>
    <scope>NUCLEOTIDE SEQUENCE</scope>
    <source>
        <strain evidence="1">150</strain>
    </source>
</reference>
<dbReference type="Proteomes" id="UP000813384">
    <property type="component" value="Unassembled WGS sequence"/>
</dbReference>
<dbReference type="AlphaFoldDB" id="A0A9E3ZX77"/>
<organism evidence="1 2">
    <name type="scientific">Enterococcus aquimarinus</name>
    <dbReference type="NCBI Taxonomy" id="328396"/>
    <lineage>
        <taxon>Bacteria</taxon>
        <taxon>Bacillati</taxon>
        <taxon>Bacillota</taxon>
        <taxon>Bacilli</taxon>
        <taxon>Lactobacillales</taxon>
        <taxon>Enterococcaceae</taxon>
        <taxon>Enterococcus</taxon>
    </lineage>
</organism>
<accession>A0A9E3ZX77</accession>
<evidence type="ECO:0000313" key="1">
    <source>
        <dbReference type="EMBL" id="MCC9274743.1"/>
    </source>
</evidence>
<gene>
    <name evidence="1" type="ORF">K8V42_10690</name>
</gene>
<proteinExistence type="predicted"/>
<reference evidence="1" key="1">
    <citation type="journal article" date="2021" name="PeerJ">
        <title>Extensive microbial diversity within the chicken gut microbiome revealed by metagenomics and culture.</title>
        <authorList>
            <person name="Gilroy R."/>
            <person name="Ravi A."/>
            <person name="Getino M."/>
            <person name="Pursley I."/>
            <person name="Horton D.L."/>
            <person name="Alikhan N.F."/>
            <person name="Baker D."/>
            <person name="Gharbi K."/>
            <person name="Hall N."/>
            <person name="Watson M."/>
            <person name="Adriaenssens E.M."/>
            <person name="Foster-Nyarko E."/>
            <person name="Jarju S."/>
            <person name="Secka A."/>
            <person name="Antonio M."/>
            <person name="Oren A."/>
            <person name="Chaudhuri R.R."/>
            <person name="La Ragione R."/>
            <person name="Hildebrand F."/>
            <person name="Pallen M.J."/>
        </authorList>
    </citation>
    <scope>NUCLEOTIDE SEQUENCE</scope>
    <source>
        <strain evidence="1">150</strain>
    </source>
</reference>